<dbReference type="AlphaFoldDB" id="A0A9N9G5A4"/>
<keyword evidence="3" id="KW-1185">Reference proteome</keyword>
<accession>A0A9N9G5A4</accession>
<dbReference type="Proteomes" id="UP000789342">
    <property type="component" value="Unassembled WGS sequence"/>
</dbReference>
<reference evidence="2" key="1">
    <citation type="submission" date="2021-06" db="EMBL/GenBank/DDBJ databases">
        <authorList>
            <person name="Kallberg Y."/>
            <person name="Tangrot J."/>
            <person name="Rosling A."/>
        </authorList>
    </citation>
    <scope>NUCLEOTIDE SEQUENCE</scope>
    <source>
        <strain evidence="2">CL551</strain>
    </source>
</reference>
<dbReference type="EMBL" id="CAJVPV010004914">
    <property type="protein sequence ID" value="CAG8581394.1"/>
    <property type="molecule type" value="Genomic_DNA"/>
</dbReference>
<protein>
    <submittedName>
        <fullName evidence="2">18711_t:CDS:1</fullName>
    </submittedName>
</protein>
<evidence type="ECO:0000313" key="3">
    <source>
        <dbReference type="Proteomes" id="UP000789342"/>
    </source>
</evidence>
<organism evidence="2 3">
    <name type="scientific">Acaulospora morrowiae</name>
    <dbReference type="NCBI Taxonomy" id="94023"/>
    <lineage>
        <taxon>Eukaryota</taxon>
        <taxon>Fungi</taxon>
        <taxon>Fungi incertae sedis</taxon>
        <taxon>Mucoromycota</taxon>
        <taxon>Glomeromycotina</taxon>
        <taxon>Glomeromycetes</taxon>
        <taxon>Diversisporales</taxon>
        <taxon>Acaulosporaceae</taxon>
        <taxon>Acaulospora</taxon>
    </lineage>
</organism>
<evidence type="ECO:0000313" key="2">
    <source>
        <dbReference type="EMBL" id="CAG8581394.1"/>
    </source>
</evidence>
<feature type="region of interest" description="Disordered" evidence="1">
    <location>
        <begin position="1"/>
        <end position="22"/>
    </location>
</feature>
<sequence length="105" mass="11889">MKDNIKKIKTRQTNVKETNKTDKKTAQTITALNKAIAIAKKYLSGKTDAESTARQVNEWIKVNVQTAKLLSTELTDTPKGISLIYWFQEICNLRTSMAKAFKLLL</sequence>
<gene>
    <name evidence="2" type="ORF">AMORRO_LOCUS6926</name>
</gene>
<comment type="caution">
    <text evidence="2">The sequence shown here is derived from an EMBL/GenBank/DDBJ whole genome shotgun (WGS) entry which is preliminary data.</text>
</comment>
<name>A0A9N9G5A4_9GLOM</name>
<evidence type="ECO:0000256" key="1">
    <source>
        <dbReference type="SAM" id="MobiDB-lite"/>
    </source>
</evidence>
<proteinExistence type="predicted"/>